<dbReference type="Pfam" id="PF00990">
    <property type="entry name" value="GGDEF"/>
    <property type="match status" value="1"/>
</dbReference>
<reference evidence="6" key="1">
    <citation type="submission" date="2021-11" db="EMBL/GenBank/DDBJ databases">
        <title>Vibrio ZSDE26 sp. nov. and Vibrio ZSDZ34 sp. nov., isolated from coastal seawater in Qingdao.</title>
        <authorList>
            <person name="Zhang P."/>
        </authorList>
    </citation>
    <scope>NUCLEOTIDE SEQUENCE</scope>
    <source>
        <strain evidence="6">ZSDZ34</strain>
    </source>
</reference>
<dbReference type="SUPFAM" id="SSF55073">
    <property type="entry name" value="Nucleotide cyclase"/>
    <property type="match status" value="1"/>
</dbReference>
<dbReference type="AlphaFoldDB" id="A0A9X1WCZ1"/>
<keyword evidence="4" id="KW-0472">Membrane</keyword>
<dbReference type="InterPro" id="IPR050469">
    <property type="entry name" value="Diguanylate_Cyclase"/>
</dbReference>
<dbReference type="GO" id="GO:0052621">
    <property type="term" value="F:diguanylate cyclase activity"/>
    <property type="evidence" value="ECO:0007669"/>
    <property type="project" value="UniProtKB-EC"/>
</dbReference>
<dbReference type="PANTHER" id="PTHR45138:SF9">
    <property type="entry name" value="DIGUANYLATE CYCLASE DGCM-RELATED"/>
    <property type="match status" value="1"/>
</dbReference>
<keyword evidence="4" id="KW-1133">Transmembrane helix</keyword>
<dbReference type="Proteomes" id="UP001139488">
    <property type="component" value="Unassembled WGS sequence"/>
</dbReference>
<evidence type="ECO:0000313" key="7">
    <source>
        <dbReference type="Proteomes" id="UP001139488"/>
    </source>
</evidence>
<dbReference type="InterPro" id="IPR000160">
    <property type="entry name" value="GGDEF_dom"/>
</dbReference>
<dbReference type="PANTHER" id="PTHR45138">
    <property type="entry name" value="REGULATORY COMPONENTS OF SENSORY TRANSDUCTION SYSTEM"/>
    <property type="match status" value="1"/>
</dbReference>
<dbReference type="InterPro" id="IPR043128">
    <property type="entry name" value="Rev_trsase/Diguanyl_cyclase"/>
</dbReference>
<dbReference type="RefSeq" id="WP_244356789.1">
    <property type="nucleotide sequence ID" value="NZ_JAJNNZ010000005.1"/>
</dbReference>
<dbReference type="FunFam" id="3.30.70.270:FF:000001">
    <property type="entry name" value="Diguanylate cyclase domain protein"/>
    <property type="match status" value="1"/>
</dbReference>
<dbReference type="NCBIfam" id="TIGR00254">
    <property type="entry name" value="GGDEF"/>
    <property type="match status" value="1"/>
</dbReference>
<keyword evidence="4" id="KW-0812">Transmembrane</keyword>
<feature type="domain" description="GGDEF" evidence="5">
    <location>
        <begin position="290"/>
        <end position="419"/>
    </location>
</feature>
<dbReference type="EMBL" id="JAJNNZ010000005">
    <property type="protein sequence ID" value="MCJ2376868.1"/>
    <property type="molecule type" value="Genomic_DNA"/>
</dbReference>
<feature type="transmembrane region" description="Helical" evidence="4">
    <location>
        <begin position="12"/>
        <end position="29"/>
    </location>
</feature>
<gene>
    <name evidence="6" type="ORF">LNL84_08460</name>
</gene>
<dbReference type="EC" id="2.7.7.65" evidence="2"/>
<dbReference type="CDD" id="cd01949">
    <property type="entry name" value="GGDEF"/>
    <property type="match status" value="1"/>
</dbReference>
<sequence>MSWIVIFNKDNRYILLAIISLSILSWHKWGMNIEQSFTLDHSNVSMVNDTINGGRSLGRIVPNTSTVSFTCKTVRSNTFQFCSVMIPITSHENQGVDLSSLSHLEVTLSYTEVAGIRDSVLVYLHNQETSSSGESISRTNLKTIVPSNSDKNTYSIDLKALHVPSWWLLNNPNVADIAAKINNITHIQVATGDSHRLKNTNIEIHQLKIKGKWINLETIQACLFTLWSTVILIDILMRIVKSHRSAQNSILVAHKERDKYQRLAVRDPLTGISNRQGVHEYFQSSRQTSKAMFIILFDVDHFKKVNDVYGHNEGDNILVNLSATVGNNLANGTCFARWGGEEFIILCHEQSRHTAVMLAEQIRLTIAAAKLSQYTKVTCSVGITDIDYSLPLTLNVERADKALYKAKSSGRNQVCSYLKLDEPKDDFPLDSTA</sequence>
<accession>A0A9X1WCZ1</accession>
<dbReference type="InterPro" id="IPR029787">
    <property type="entry name" value="Nucleotide_cyclase"/>
</dbReference>
<proteinExistence type="predicted"/>
<organism evidence="6 7">
    <name type="scientific">Vibrio gelatinilyticus</name>
    <dbReference type="NCBI Taxonomy" id="2893468"/>
    <lineage>
        <taxon>Bacteria</taxon>
        <taxon>Pseudomonadati</taxon>
        <taxon>Pseudomonadota</taxon>
        <taxon>Gammaproteobacteria</taxon>
        <taxon>Vibrionales</taxon>
        <taxon>Vibrionaceae</taxon>
        <taxon>Vibrio</taxon>
    </lineage>
</organism>
<evidence type="ECO:0000256" key="1">
    <source>
        <dbReference type="ARBA" id="ARBA00001946"/>
    </source>
</evidence>
<evidence type="ECO:0000259" key="5">
    <source>
        <dbReference type="PROSITE" id="PS50887"/>
    </source>
</evidence>
<protein>
    <recommendedName>
        <fullName evidence="2">diguanylate cyclase</fullName>
        <ecNumber evidence="2">2.7.7.65</ecNumber>
    </recommendedName>
</protein>
<evidence type="ECO:0000313" key="6">
    <source>
        <dbReference type="EMBL" id="MCJ2376868.1"/>
    </source>
</evidence>
<evidence type="ECO:0000256" key="4">
    <source>
        <dbReference type="SAM" id="Phobius"/>
    </source>
</evidence>
<dbReference type="Gene3D" id="3.30.70.270">
    <property type="match status" value="1"/>
</dbReference>
<dbReference type="SMART" id="SM00267">
    <property type="entry name" value="GGDEF"/>
    <property type="match status" value="1"/>
</dbReference>
<evidence type="ECO:0000256" key="3">
    <source>
        <dbReference type="ARBA" id="ARBA00034247"/>
    </source>
</evidence>
<comment type="catalytic activity">
    <reaction evidence="3">
        <text>2 GTP = 3',3'-c-di-GMP + 2 diphosphate</text>
        <dbReference type="Rhea" id="RHEA:24898"/>
        <dbReference type="ChEBI" id="CHEBI:33019"/>
        <dbReference type="ChEBI" id="CHEBI:37565"/>
        <dbReference type="ChEBI" id="CHEBI:58805"/>
        <dbReference type="EC" id="2.7.7.65"/>
    </reaction>
</comment>
<keyword evidence="7" id="KW-1185">Reference proteome</keyword>
<evidence type="ECO:0000256" key="2">
    <source>
        <dbReference type="ARBA" id="ARBA00012528"/>
    </source>
</evidence>
<comment type="cofactor">
    <cofactor evidence="1">
        <name>Mg(2+)</name>
        <dbReference type="ChEBI" id="CHEBI:18420"/>
    </cofactor>
</comment>
<dbReference type="PROSITE" id="PS50887">
    <property type="entry name" value="GGDEF"/>
    <property type="match status" value="1"/>
</dbReference>
<comment type="caution">
    <text evidence="6">The sequence shown here is derived from an EMBL/GenBank/DDBJ whole genome shotgun (WGS) entry which is preliminary data.</text>
</comment>
<name>A0A9X1WCZ1_9VIBR</name>